<protein>
    <submittedName>
        <fullName evidence="1">Uncharacterized protein</fullName>
    </submittedName>
</protein>
<accession>A0AA94M1G8</accession>
<dbReference type="EMBL" id="LS483409">
    <property type="protein sequence ID" value="SQG78575.1"/>
    <property type="molecule type" value="Genomic_DNA"/>
</dbReference>
<dbReference type="Proteomes" id="UP000249013">
    <property type="component" value="Chromosome 1"/>
</dbReference>
<dbReference type="AlphaFoldDB" id="A0AA94M1G8"/>
<evidence type="ECO:0000313" key="1">
    <source>
        <dbReference type="EMBL" id="SQG78575.1"/>
    </source>
</evidence>
<sequence>MNAKERIQKAFWHYYQEKPIDQIRIRELTEKRPVIVGHSINITLISTIY</sequence>
<organism evidence="1 2">
    <name type="scientific">Streptococcus gallolyticus</name>
    <dbReference type="NCBI Taxonomy" id="315405"/>
    <lineage>
        <taxon>Bacteria</taxon>
        <taxon>Bacillati</taxon>
        <taxon>Bacillota</taxon>
        <taxon>Bacilli</taxon>
        <taxon>Lactobacillales</taxon>
        <taxon>Streptococcaceae</taxon>
        <taxon>Streptococcus</taxon>
    </lineage>
</organism>
<name>A0AA94M1G8_9STRE</name>
<reference evidence="1 2" key="1">
    <citation type="submission" date="2018-06" db="EMBL/GenBank/DDBJ databases">
        <authorList>
            <consortium name="Pathogen Informatics"/>
            <person name="Doyle S."/>
        </authorList>
    </citation>
    <scope>NUCLEOTIDE SEQUENCE [LARGE SCALE GENOMIC DNA]</scope>
    <source>
        <strain evidence="1 2">NCTC13773</strain>
    </source>
</reference>
<proteinExistence type="predicted"/>
<evidence type="ECO:0000313" key="2">
    <source>
        <dbReference type="Proteomes" id="UP000249013"/>
    </source>
</evidence>
<gene>
    <name evidence="1" type="ORF">NCTC13773_00341</name>
</gene>